<dbReference type="PROSITE" id="PS50893">
    <property type="entry name" value="ABC_TRANSPORTER_2"/>
    <property type="match status" value="1"/>
</dbReference>
<dbReference type="InterPro" id="IPR003593">
    <property type="entry name" value="AAA+_ATPase"/>
</dbReference>
<dbReference type="GO" id="GO:0005886">
    <property type="term" value="C:plasma membrane"/>
    <property type="evidence" value="ECO:0007669"/>
    <property type="project" value="TreeGrafter"/>
</dbReference>
<comment type="caution">
    <text evidence="5">The sequence shown here is derived from an EMBL/GenBank/DDBJ whole genome shotgun (WGS) entry which is preliminary data.</text>
</comment>
<gene>
    <name evidence="5" type="ORF">JF886_00680</name>
</gene>
<accession>A0A934JXK2</accession>
<dbReference type="Gene3D" id="3.40.50.300">
    <property type="entry name" value="P-loop containing nucleotide triphosphate hydrolases"/>
    <property type="match status" value="1"/>
</dbReference>
<keyword evidence="2" id="KW-0547">Nucleotide-binding</keyword>
<protein>
    <submittedName>
        <fullName evidence="5">ABC transporter ATP-binding protein</fullName>
    </submittedName>
</protein>
<dbReference type="GO" id="GO:0098796">
    <property type="term" value="C:membrane protein complex"/>
    <property type="evidence" value="ECO:0007669"/>
    <property type="project" value="UniProtKB-ARBA"/>
</dbReference>
<dbReference type="SMART" id="SM00382">
    <property type="entry name" value="AAA"/>
    <property type="match status" value="1"/>
</dbReference>
<dbReference type="InterPro" id="IPR003439">
    <property type="entry name" value="ABC_transporter-like_ATP-bd"/>
</dbReference>
<sequence>MSTASPPAPVATTVVIADELRKTYSISRPPRDVLRGVSLQVTRGEFVALMGPSGCGKSTLLHILGGLEPPDAGMVSVEGRSLYNLDDGALSAFRRDRIGFVFQFFNLLPNLTAAENVALPLRLRNESSRRHRDGRVSNADINDRVALLMDQLNLHGLQGHGPEEISGGEQQRVAIARALAAAPALLLADEPTGNLDWTTGHEVMALLGRLCRSQQQTTVLVTHDARVAAHADRVLVMRDGQIVDELALTQGTETGAPAAVGVLVERLGKLDL</sequence>
<dbReference type="InterPro" id="IPR015854">
    <property type="entry name" value="ABC_transpr_LolD-like"/>
</dbReference>
<dbReference type="GO" id="GO:0022857">
    <property type="term" value="F:transmembrane transporter activity"/>
    <property type="evidence" value="ECO:0007669"/>
    <property type="project" value="TreeGrafter"/>
</dbReference>
<dbReference type="AlphaFoldDB" id="A0A934JXK2"/>
<dbReference type="GO" id="GO:0005524">
    <property type="term" value="F:ATP binding"/>
    <property type="evidence" value="ECO:0007669"/>
    <property type="project" value="UniProtKB-KW"/>
</dbReference>
<dbReference type="PROSITE" id="PS00211">
    <property type="entry name" value="ABC_TRANSPORTER_1"/>
    <property type="match status" value="1"/>
</dbReference>
<dbReference type="Proteomes" id="UP000606991">
    <property type="component" value="Unassembled WGS sequence"/>
</dbReference>
<dbReference type="InterPro" id="IPR027417">
    <property type="entry name" value="P-loop_NTPase"/>
</dbReference>
<dbReference type="SUPFAM" id="SSF52540">
    <property type="entry name" value="P-loop containing nucleoside triphosphate hydrolases"/>
    <property type="match status" value="1"/>
</dbReference>
<keyword evidence="1" id="KW-0813">Transport</keyword>
<evidence type="ECO:0000256" key="2">
    <source>
        <dbReference type="ARBA" id="ARBA00022741"/>
    </source>
</evidence>
<organism evidence="5 6">
    <name type="scientific">Candidatus Aeolococcus gillhamiae</name>
    <dbReference type="NCBI Taxonomy" id="3127015"/>
    <lineage>
        <taxon>Bacteria</taxon>
        <taxon>Bacillati</taxon>
        <taxon>Candidatus Dormiibacterota</taxon>
        <taxon>Candidatus Dormibacteria</taxon>
        <taxon>Candidatus Aeolococcales</taxon>
        <taxon>Candidatus Aeolococcaceae</taxon>
        <taxon>Candidatus Aeolococcus</taxon>
    </lineage>
</organism>
<keyword evidence="3 5" id="KW-0067">ATP-binding</keyword>
<dbReference type="FunFam" id="3.40.50.300:FF:000032">
    <property type="entry name" value="Export ABC transporter ATP-binding protein"/>
    <property type="match status" value="1"/>
</dbReference>
<dbReference type="Pfam" id="PF00005">
    <property type="entry name" value="ABC_tran"/>
    <property type="match status" value="1"/>
</dbReference>
<evidence type="ECO:0000256" key="3">
    <source>
        <dbReference type="ARBA" id="ARBA00022840"/>
    </source>
</evidence>
<evidence type="ECO:0000259" key="4">
    <source>
        <dbReference type="PROSITE" id="PS50893"/>
    </source>
</evidence>
<reference evidence="5 6" key="1">
    <citation type="submission" date="2020-10" db="EMBL/GenBank/DDBJ databases">
        <title>Ca. Dormibacterota MAGs.</title>
        <authorList>
            <person name="Montgomery K."/>
        </authorList>
    </citation>
    <scope>NUCLEOTIDE SEQUENCE [LARGE SCALE GENOMIC DNA]</scope>
    <source>
        <strain evidence="5">SC8812_S17_18</strain>
    </source>
</reference>
<dbReference type="CDD" id="cd03255">
    <property type="entry name" value="ABC_MJ0796_LolCDE_FtsE"/>
    <property type="match status" value="1"/>
</dbReference>
<dbReference type="RefSeq" id="WP_337308581.1">
    <property type="nucleotide sequence ID" value="NZ_JAEKNS010000009.1"/>
</dbReference>
<name>A0A934JXK2_9BACT</name>
<evidence type="ECO:0000256" key="1">
    <source>
        <dbReference type="ARBA" id="ARBA00022448"/>
    </source>
</evidence>
<evidence type="ECO:0000313" key="5">
    <source>
        <dbReference type="EMBL" id="MBJ7593372.1"/>
    </source>
</evidence>
<dbReference type="EMBL" id="JAEKNS010000009">
    <property type="protein sequence ID" value="MBJ7593372.1"/>
    <property type="molecule type" value="Genomic_DNA"/>
</dbReference>
<dbReference type="InterPro" id="IPR017871">
    <property type="entry name" value="ABC_transporter-like_CS"/>
</dbReference>
<feature type="domain" description="ABC transporter" evidence="4">
    <location>
        <begin position="15"/>
        <end position="264"/>
    </location>
</feature>
<dbReference type="PANTHER" id="PTHR24220:SF685">
    <property type="entry name" value="ABC TRANSPORTER RELATED"/>
    <property type="match status" value="1"/>
</dbReference>
<proteinExistence type="predicted"/>
<dbReference type="InterPro" id="IPR017911">
    <property type="entry name" value="MacB-like_ATP-bd"/>
</dbReference>
<dbReference type="PANTHER" id="PTHR24220">
    <property type="entry name" value="IMPORT ATP-BINDING PROTEIN"/>
    <property type="match status" value="1"/>
</dbReference>
<evidence type="ECO:0000313" key="6">
    <source>
        <dbReference type="Proteomes" id="UP000606991"/>
    </source>
</evidence>
<dbReference type="GO" id="GO:0016887">
    <property type="term" value="F:ATP hydrolysis activity"/>
    <property type="evidence" value="ECO:0007669"/>
    <property type="project" value="InterPro"/>
</dbReference>